<sequence>MRMDCQDIQIVQGSCYIPKENVMEANIILGIIALIGSILAIGKSIDDKNKKEGHCDL</sequence>
<feature type="transmembrane region" description="Helical" evidence="1">
    <location>
        <begin position="25"/>
        <end position="42"/>
    </location>
</feature>
<keyword evidence="1" id="KW-0472">Membrane</keyword>
<reference evidence="2 3" key="1">
    <citation type="submission" date="2016-10" db="EMBL/GenBank/DDBJ databases">
        <authorList>
            <person name="de Groot N.N."/>
        </authorList>
    </citation>
    <scope>NUCLEOTIDE SEQUENCE [LARGE SCALE GENOMIC DNA]</scope>
    <source>
        <strain evidence="2 3">EP1-55-1</strain>
    </source>
</reference>
<gene>
    <name evidence="2" type="ORF">SAMN05216234_1096</name>
</gene>
<dbReference type="AlphaFoldDB" id="A0A1I5N8H5"/>
<organism evidence="2 3">
    <name type="scientific">Hydrogenimonas thermophila</name>
    <dbReference type="NCBI Taxonomy" id="223786"/>
    <lineage>
        <taxon>Bacteria</taxon>
        <taxon>Pseudomonadati</taxon>
        <taxon>Campylobacterota</taxon>
        <taxon>Epsilonproteobacteria</taxon>
        <taxon>Campylobacterales</taxon>
        <taxon>Hydrogenimonadaceae</taxon>
        <taxon>Hydrogenimonas</taxon>
    </lineage>
</organism>
<keyword evidence="3" id="KW-1185">Reference proteome</keyword>
<accession>A0A1I5N8H5</accession>
<evidence type="ECO:0000313" key="3">
    <source>
        <dbReference type="Proteomes" id="UP000199227"/>
    </source>
</evidence>
<proteinExistence type="predicted"/>
<evidence type="ECO:0000313" key="2">
    <source>
        <dbReference type="EMBL" id="SFP17922.1"/>
    </source>
</evidence>
<evidence type="ECO:0000256" key="1">
    <source>
        <dbReference type="SAM" id="Phobius"/>
    </source>
</evidence>
<keyword evidence="1" id="KW-0812">Transmembrane</keyword>
<protein>
    <submittedName>
        <fullName evidence="2">Uncharacterized protein</fullName>
    </submittedName>
</protein>
<dbReference type="Proteomes" id="UP000199227">
    <property type="component" value="Unassembled WGS sequence"/>
</dbReference>
<name>A0A1I5N8H5_9BACT</name>
<keyword evidence="1" id="KW-1133">Transmembrane helix</keyword>
<dbReference type="EMBL" id="FOXB01000009">
    <property type="protein sequence ID" value="SFP17922.1"/>
    <property type="molecule type" value="Genomic_DNA"/>
</dbReference>